<keyword evidence="6" id="KW-0328">Glycosyltransferase</keyword>
<evidence type="ECO:0000256" key="1">
    <source>
        <dbReference type="ARBA" id="ARBA00007090"/>
    </source>
</evidence>
<dbReference type="PANTHER" id="PTHR32282:SF32">
    <property type="entry name" value="PENICILLIN-BINDING PROTEIN 2A"/>
    <property type="match status" value="1"/>
</dbReference>
<feature type="region of interest" description="Disordered" evidence="18">
    <location>
        <begin position="736"/>
        <end position="866"/>
    </location>
</feature>
<dbReference type="GO" id="GO:0009252">
    <property type="term" value="P:peptidoglycan biosynthetic process"/>
    <property type="evidence" value="ECO:0007669"/>
    <property type="project" value="UniProtKB-KW"/>
</dbReference>
<dbReference type="AlphaFoldDB" id="A0A841T8Z4"/>
<evidence type="ECO:0000313" key="21">
    <source>
        <dbReference type="EMBL" id="MBB6638327.1"/>
    </source>
</evidence>
<dbReference type="InterPro" id="IPR036950">
    <property type="entry name" value="PBP_transglycosylase"/>
</dbReference>
<evidence type="ECO:0000256" key="5">
    <source>
        <dbReference type="ARBA" id="ARBA00022670"/>
    </source>
</evidence>
<dbReference type="Pfam" id="PF00912">
    <property type="entry name" value="Transgly"/>
    <property type="match status" value="1"/>
</dbReference>
<keyword evidence="15" id="KW-0961">Cell wall biogenesis/degradation</keyword>
<dbReference type="Gene3D" id="2.60.40.10">
    <property type="entry name" value="Immunoglobulins"/>
    <property type="match status" value="1"/>
</dbReference>
<evidence type="ECO:0000256" key="2">
    <source>
        <dbReference type="ARBA" id="ARBA00007739"/>
    </source>
</evidence>
<dbReference type="Gene3D" id="3.40.710.10">
    <property type="entry name" value="DD-peptidase/beta-lactamase superfamily"/>
    <property type="match status" value="1"/>
</dbReference>
<evidence type="ECO:0000259" key="20">
    <source>
        <dbReference type="PROSITE" id="PS50853"/>
    </source>
</evidence>
<keyword evidence="22" id="KW-1185">Reference proteome</keyword>
<protein>
    <submittedName>
        <fullName evidence="21">PBP1A family penicillin-binding protein</fullName>
    </submittedName>
</protein>
<dbReference type="RefSeq" id="WP_185123530.1">
    <property type="nucleotide sequence ID" value="NZ_JACJVQ010000032.1"/>
</dbReference>
<dbReference type="SUPFAM" id="SSF49265">
    <property type="entry name" value="Fibronectin type III"/>
    <property type="match status" value="1"/>
</dbReference>
<reference evidence="21 22" key="1">
    <citation type="submission" date="2020-08" db="EMBL/GenBank/DDBJ databases">
        <title>Cohnella phylogeny.</title>
        <authorList>
            <person name="Dunlap C."/>
        </authorList>
    </citation>
    <scope>NUCLEOTIDE SEQUENCE [LARGE SCALE GENOMIC DNA]</scope>
    <source>
        <strain evidence="21 22">DSM 25241</strain>
    </source>
</reference>
<dbReference type="EMBL" id="JACJVQ010000032">
    <property type="protein sequence ID" value="MBB6638327.1"/>
    <property type="molecule type" value="Genomic_DNA"/>
</dbReference>
<dbReference type="GO" id="GO:0006508">
    <property type="term" value="P:proteolysis"/>
    <property type="evidence" value="ECO:0007669"/>
    <property type="project" value="UniProtKB-KW"/>
</dbReference>
<dbReference type="GO" id="GO:0008955">
    <property type="term" value="F:peptidoglycan glycosyltransferase activity"/>
    <property type="evidence" value="ECO:0007669"/>
    <property type="project" value="UniProtKB-EC"/>
</dbReference>
<evidence type="ECO:0000256" key="11">
    <source>
        <dbReference type="ARBA" id="ARBA00022984"/>
    </source>
</evidence>
<dbReference type="Pfam" id="PF00905">
    <property type="entry name" value="Transpeptidase"/>
    <property type="match status" value="1"/>
</dbReference>
<dbReference type="PROSITE" id="PS50853">
    <property type="entry name" value="FN3"/>
    <property type="match status" value="1"/>
</dbReference>
<feature type="compositionally biased region" description="Low complexity" evidence="18">
    <location>
        <begin position="797"/>
        <end position="809"/>
    </location>
</feature>
<evidence type="ECO:0000256" key="18">
    <source>
        <dbReference type="SAM" id="MobiDB-lite"/>
    </source>
</evidence>
<dbReference type="SUPFAM" id="SSF53955">
    <property type="entry name" value="Lysozyme-like"/>
    <property type="match status" value="1"/>
</dbReference>
<feature type="compositionally biased region" description="Pro residues" evidence="18">
    <location>
        <begin position="756"/>
        <end position="775"/>
    </location>
</feature>
<evidence type="ECO:0000256" key="8">
    <source>
        <dbReference type="ARBA" id="ARBA00022692"/>
    </source>
</evidence>
<dbReference type="InterPro" id="IPR003961">
    <property type="entry name" value="FN3_dom"/>
</dbReference>
<feature type="compositionally biased region" description="Gly residues" evidence="18">
    <location>
        <begin position="785"/>
        <end position="796"/>
    </location>
</feature>
<comment type="caution">
    <text evidence="21">The sequence shown here is derived from an EMBL/GenBank/DDBJ whole genome shotgun (WGS) entry which is preliminary data.</text>
</comment>
<feature type="compositionally biased region" description="Gly residues" evidence="18">
    <location>
        <begin position="825"/>
        <end position="852"/>
    </location>
</feature>
<evidence type="ECO:0000256" key="19">
    <source>
        <dbReference type="SAM" id="Phobius"/>
    </source>
</evidence>
<comment type="similarity">
    <text evidence="2">In the N-terminal section; belongs to the glycosyltransferase 51 family.</text>
</comment>
<keyword evidence="4" id="KW-0121">Carboxypeptidase</keyword>
<evidence type="ECO:0000256" key="3">
    <source>
        <dbReference type="ARBA" id="ARBA00022475"/>
    </source>
</evidence>
<dbReference type="PANTHER" id="PTHR32282">
    <property type="entry name" value="BINDING PROTEIN TRANSPEPTIDASE, PUTATIVE-RELATED"/>
    <property type="match status" value="1"/>
</dbReference>
<evidence type="ECO:0000256" key="9">
    <source>
        <dbReference type="ARBA" id="ARBA00022801"/>
    </source>
</evidence>
<keyword evidence="10" id="KW-0133">Cell shape</keyword>
<organism evidence="21 22">
    <name type="scientific">Cohnella thailandensis</name>
    <dbReference type="NCBI Taxonomy" id="557557"/>
    <lineage>
        <taxon>Bacteria</taxon>
        <taxon>Bacillati</taxon>
        <taxon>Bacillota</taxon>
        <taxon>Bacilli</taxon>
        <taxon>Bacillales</taxon>
        <taxon>Paenibacillaceae</taxon>
        <taxon>Cohnella</taxon>
    </lineage>
</organism>
<dbReference type="GO" id="GO:0030288">
    <property type="term" value="C:outer membrane-bounded periplasmic space"/>
    <property type="evidence" value="ECO:0007669"/>
    <property type="project" value="TreeGrafter"/>
</dbReference>
<feature type="transmembrane region" description="Helical" evidence="19">
    <location>
        <begin position="31"/>
        <end position="55"/>
    </location>
</feature>
<comment type="catalytic activity">
    <reaction evidence="16">
        <text>Preferential cleavage: (Ac)2-L-Lys-D-Ala-|-D-Ala. Also transpeptidation of peptidyl-alanyl moieties that are N-acyl substituents of D-alanine.</text>
        <dbReference type="EC" id="3.4.16.4"/>
    </reaction>
</comment>
<evidence type="ECO:0000313" key="22">
    <source>
        <dbReference type="Proteomes" id="UP000535838"/>
    </source>
</evidence>
<dbReference type="InterPro" id="IPR012338">
    <property type="entry name" value="Beta-lactam/transpept-like"/>
</dbReference>
<dbReference type="Gene3D" id="1.10.3810.10">
    <property type="entry name" value="Biosynthetic peptidoglycan transglycosylase-like"/>
    <property type="match status" value="1"/>
</dbReference>
<keyword evidence="11" id="KW-0573">Peptidoglycan synthesis</keyword>
<dbReference type="InterPro" id="IPR036116">
    <property type="entry name" value="FN3_sf"/>
</dbReference>
<keyword evidence="12 19" id="KW-1133">Transmembrane helix</keyword>
<evidence type="ECO:0000256" key="12">
    <source>
        <dbReference type="ARBA" id="ARBA00022989"/>
    </source>
</evidence>
<dbReference type="GO" id="GO:0008360">
    <property type="term" value="P:regulation of cell shape"/>
    <property type="evidence" value="ECO:0007669"/>
    <property type="project" value="UniProtKB-KW"/>
</dbReference>
<evidence type="ECO:0000256" key="10">
    <source>
        <dbReference type="ARBA" id="ARBA00022960"/>
    </source>
</evidence>
<accession>A0A841T8Z4</accession>
<evidence type="ECO:0000256" key="7">
    <source>
        <dbReference type="ARBA" id="ARBA00022679"/>
    </source>
</evidence>
<dbReference type="InterPro" id="IPR050396">
    <property type="entry name" value="Glycosyltr_51/Transpeptidase"/>
</dbReference>
<feature type="region of interest" description="Disordered" evidence="18">
    <location>
        <begin position="1"/>
        <end position="23"/>
    </location>
</feature>
<feature type="domain" description="Fibronectin type-III" evidence="20">
    <location>
        <begin position="658"/>
        <end position="753"/>
    </location>
</feature>
<dbReference type="GO" id="GO:0009002">
    <property type="term" value="F:serine-type D-Ala-D-Ala carboxypeptidase activity"/>
    <property type="evidence" value="ECO:0007669"/>
    <property type="project" value="UniProtKB-EC"/>
</dbReference>
<dbReference type="FunFam" id="1.10.3810.10:FF:000001">
    <property type="entry name" value="Penicillin-binding protein 1A"/>
    <property type="match status" value="1"/>
</dbReference>
<dbReference type="InterPro" id="IPR023346">
    <property type="entry name" value="Lysozyme-like_dom_sf"/>
</dbReference>
<evidence type="ECO:0000256" key="14">
    <source>
        <dbReference type="ARBA" id="ARBA00023268"/>
    </source>
</evidence>
<dbReference type="InterPro" id="IPR001264">
    <property type="entry name" value="Glyco_trans_51"/>
</dbReference>
<evidence type="ECO:0000256" key="15">
    <source>
        <dbReference type="ARBA" id="ARBA00023316"/>
    </source>
</evidence>
<keyword evidence="9" id="KW-0378">Hydrolase</keyword>
<gene>
    <name evidence="21" type="ORF">H7B67_29705</name>
</gene>
<dbReference type="NCBIfam" id="TIGR02074">
    <property type="entry name" value="PBP_1a_fam"/>
    <property type="match status" value="1"/>
</dbReference>
<keyword evidence="8 19" id="KW-0812">Transmembrane</keyword>
<evidence type="ECO:0000256" key="4">
    <source>
        <dbReference type="ARBA" id="ARBA00022645"/>
    </source>
</evidence>
<dbReference type="GO" id="GO:0008658">
    <property type="term" value="F:penicillin binding"/>
    <property type="evidence" value="ECO:0007669"/>
    <property type="project" value="InterPro"/>
</dbReference>
<keyword evidence="14" id="KW-0511">Multifunctional enzyme</keyword>
<dbReference type="InterPro" id="IPR013783">
    <property type="entry name" value="Ig-like_fold"/>
</dbReference>
<proteinExistence type="inferred from homology"/>
<comment type="catalytic activity">
    <reaction evidence="17">
        <text>[GlcNAc-(1-&gt;4)-Mur2Ac(oyl-L-Ala-gamma-D-Glu-L-Lys-D-Ala-D-Ala)](n)-di-trans,octa-cis-undecaprenyl diphosphate + beta-D-GlcNAc-(1-&gt;4)-Mur2Ac(oyl-L-Ala-gamma-D-Glu-L-Lys-D-Ala-D-Ala)-di-trans,octa-cis-undecaprenyl diphosphate = [GlcNAc-(1-&gt;4)-Mur2Ac(oyl-L-Ala-gamma-D-Glu-L-Lys-D-Ala-D-Ala)](n+1)-di-trans,octa-cis-undecaprenyl diphosphate + di-trans,octa-cis-undecaprenyl diphosphate + H(+)</text>
        <dbReference type="Rhea" id="RHEA:23708"/>
        <dbReference type="Rhea" id="RHEA-COMP:9602"/>
        <dbReference type="Rhea" id="RHEA-COMP:9603"/>
        <dbReference type="ChEBI" id="CHEBI:15378"/>
        <dbReference type="ChEBI" id="CHEBI:58405"/>
        <dbReference type="ChEBI" id="CHEBI:60033"/>
        <dbReference type="ChEBI" id="CHEBI:78435"/>
        <dbReference type="EC" id="2.4.99.28"/>
    </reaction>
</comment>
<dbReference type="InterPro" id="IPR001460">
    <property type="entry name" value="PCN-bd_Tpept"/>
</dbReference>
<evidence type="ECO:0000256" key="16">
    <source>
        <dbReference type="ARBA" id="ARBA00034000"/>
    </source>
</evidence>
<dbReference type="Proteomes" id="UP000535838">
    <property type="component" value="Unassembled WGS sequence"/>
</dbReference>
<evidence type="ECO:0000256" key="6">
    <source>
        <dbReference type="ARBA" id="ARBA00022676"/>
    </source>
</evidence>
<keyword evidence="7" id="KW-0808">Transferase</keyword>
<feature type="compositionally biased region" description="Low complexity" evidence="18">
    <location>
        <begin position="740"/>
        <end position="755"/>
    </location>
</feature>
<evidence type="ECO:0000256" key="13">
    <source>
        <dbReference type="ARBA" id="ARBA00023136"/>
    </source>
</evidence>
<keyword evidence="13 19" id="KW-0472">Membrane</keyword>
<sequence length="866" mass="92929">MKSADQTPGKRSKSNSPKQAAGKKKKKRGKVWLWLFFVALLGVVCAVVGYLLVILNGERILSSNVDKLNDMDQASVIVDSSGTELSKLYVSGGNREYVMIKDIPEKVREAFVAVEDKRFYEHSGIDLWGIGRALVKDIIARSAVEGASTITQQVAKNIFLTADKTLFRKGTEASIALALENHKSKDEILELYLNRIYFGKGQWGIKTAAKYYFDVDDLNDLKTWQIATLVGIPKGPNVYNPINNPEKSLERRGVVLSLMEEQGLITEAEKQEAMATEYVRPASATSNSEYTTYIDYVVDEAQEVTGWDEEKLLTGGYTIVTTINTAAQKAMEKEFADDSNFEKSDDETKIQGAMVIMDQHDGSLVAMVGGRDYEQKGWNRVTKARQPGSSFKPIVSYGPAIETGDYFPWSILRDDKTCYNNGKYCPTDSNAKKYIGAVSMADAIKESRNQPAVWLLNEIGVKTGVNFAAKLGIELGSEDRNLAIALGGLTNGVSPLQMVTAYSTFANGGQLQKAHSISKITDSTGETVYEFKSNAKQVIKETTAYYVTDIMKGVVSGGTGTKAKISGRTVAGKTGTTQLGLPGVSSSGNRDVWFVGYTPEWTAAVWMGYDKTDEKHYVKKSSGQAAALFSKVMSAGLKNVKKQTFPTPSEVQKEEPTAPNAILGLVGEYNSQDVSVELNWTAVAGEGITYKIYRKDDAGADFAQLGESAEPSFTDLAILPEVTYTYYVTAYDAKEKLESEPSSQVTVTVTTELESSPPPEESPPPSEEPSEPPVEQPTESPGTNPGDGGVNPGDGGVNPVEPGGSDTPSETPPPSESPSLPANGGDAGTGNNGNGIGNGNGNGNSNGNGNNGSGAATGVTATVVTP</sequence>
<dbReference type="SUPFAM" id="SSF56601">
    <property type="entry name" value="beta-lactamase/transpeptidase-like"/>
    <property type="match status" value="1"/>
</dbReference>
<keyword evidence="5" id="KW-0645">Protease</keyword>
<keyword evidence="3" id="KW-1003">Cell membrane</keyword>
<comment type="similarity">
    <text evidence="1">In the C-terminal section; belongs to the transpeptidase family.</text>
</comment>
<evidence type="ECO:0000256" key="17">
    <source>
        <dbReference type="ARBA" id="ARBA00049902"/>
    </source>
</evidence>
<name>A0A841T8Z4_9BACL</name>
<dbReference type="GO" id="GO:0071555">
    <property type="term" value="P:cell wall organization"/>
    <property type="evidence" value="ECO:0007669"/>
    <property type="project" value="UniProtKB-KW"/>
</dbReference>